<evidence type="ECO:0000256" key="3">
    <source>
        <dbReference type="ARBA" id="ARBA00022517"/>
    </source>
</evidence>
<evidence type="ECO:0000256" key="2">
    <source>
        <dbReference type="ARBA" id="ARBA00010077"/>
    </source>
</evidence>
<keyword evidence="3 5" id="KW-0690">Ribosome biogenesis</keyword>
<organism evidence="7 8">
    <name type="scientific">Saitoella complicata (strain BCRC 22490 / CBS 7301 / JCM 7358 / NBRC 10748 / NRRL Y-17804)</name>
    <dbReference type="NCBI Taxonomy" id="698492"/>
    <lineage>
        <taxon>Eukaryota</taxon>
        <taxon>Fungi</taxon>
        <taxon>Dikarya</taxon>
        <taxon>Ascomycota</taxon>
        <taxon>Taphrinomycotina</taxon>
        <taxon>Taphrinomycotina incertae sedis</taxon>
        <taxon>Saitoella</taxon>
    </lineage>
</organism>
<proteinExistence type="inferred from homology"/>
<reference evidence="7 8" key="3">
    <citation type="journal article" date="2015" name="Genome Announc.">
        <title>Draft Genome Sequence of the Archiascomycetous Yeast Saitoella complicata.</title>
        <authorList>
            <person name="Yamauchi K."/>
            <person name="Kondo S."/>
            <person name="Hamamoto M."/>
            <person name="Takahashi Y."/>
            <person name="Ogura Y."/>
            <person name="Hayashi T."/>
            <person name="Nishida H."/>
        </authorList>
    </citation>
    <scope>NUCLEOTIDE SEQUENCE [LARGE SCALE GENOMIC DNA]</scope>
    <source>
        <strain evidence="7 8">NRRL Y-17804</strain>
    </source>
</reference>
<reference evidence="7 8" key="2">
    <citation type="journal article" date="2014" name="J. Gen. Appl. Microbiol.">
        <title>The early diverging ascomycetous budding yeast Saitoella complicata has three histone deacetylases belonging to the Clr6, Hos2, and Rpd3 lineages.</title>
        <authorList>
            <person name="Nishida H."/>
            <person name="Matsumoto T."/>
            <person name="Kondo S."/>
            <person name="Hamamoto M."/>
            <person name="Yoshikawa H."/>
        </authorList>
    </citation>
    <scope>NUCLEOTIDE SEQUENCE [LARGE SCALE GENOMIC DNA]</scope>
    <source>
        <strain evidence="7 8">NRRL Y-17804</strain>
    </source>
</reference>
<comment type="subcellular location">
    <subcellularLocation>
        <location evidence="1 5">Nucleus</location>
    </subcellularLocation>
</comment>
<gene>
    <name evidence="7" type="ORF">G7K_2593-t1</name>
</gene>
<evidence type="ECO:0000256" key="4">
    <source>
        <dbReference type="ARBA" id="ARBA00023242"/>
    </source>
</evidence>
<dbReference type="OMA" id="KMVYDEA"/>
<keyword evidence="4 5" id="KW-0539">Nucleus</keyword>
<evidence type="ECO:0000313" key="8">
    <source>
        <dbReference type="Proteomes" id="UP000033140"/>
    </source>
</evidence>
<evidence type="ECO:0000256" key="5">
    <source>
        <dbReference type="RuleBase" id="RU364132"/>
    </source>
</evidence>
<accession>A0A0E9NG98</accession>
<comment type="function">
    <text evidence="5">Involved in ribosomal large subunit assembly.</text>
</comment>
<dbReference type="Pfam" id="PF04939">
    <property type="entry name" value="RRS1"/>
    <property type="match status" value="1"/>
</dbReference>
<evidence type="ECO:0000313" key="7">
    <source>
        <dbReference type="EMBL" id="GAO48420.1"/>
    </source>
</evidence>
<dbReference type="InterPro" id="IPR007023">
    <property type="entry name" value="Ribosom_reg"/>
</dbReference>
<dbReference type="EMBL" id="BACD03000014">
    <property type="protein sequence ID" value="GAO48420.1"/>
    <property type="molecule type" value="Genomic_DNA"/>
</dbReference>
<sequence length="209" mass="23179">MAPAASEKPQLLPVTVDLPIPAEYDMGNLLVMNPNPLPPTSPSSLEQTLLQTTRDGAQLLINQILSLPMSATQDGVFAALPDAVTLLPREKPLPKPKEETRWERFARQKGIAPKKREGKMVYDEATGEWVPKWGYGGKNKDSENDWLVEVNEKTPGGEGGDDVRGAVRKERKERVKKNEMQQERNMREGAAKAKAAGRVEKGGRTSRRK</sequence>
<feature type="compositionally biased region" description="Basic and acidic residues" evidence="6">
    <location>
        <begin position="161"/>
        <end position="203"/>
    </location>
</feature>
<comment type="similarity">
    <text evidence="2 5">Belongs to the RRS1 family.</text>
</comment>
<comment type="caution">
    <text evidence="7">The sequence shown here is derived from an EMBL/GenBank/DDBJ whole genome shotgun (WGS) entry which is preliminary data.</text>
</comment>
<dbReference type="Proteomes" id="UP000033140">
    <property type="component" value="Unassembled WGS sequence"/>
</dbReference>
<keyword evidence="8" id="KW-1185">Reference proteome</keyword>
<reference evidence="7 8" key="1">
    <citation type="journal article" date="2011" name="J. Gen. Appl. Microbiol.">
        <title>Draft genome sequencing of the enigmatic yeast Saitoella complicata.</title>
        <authorList>
            <person name="Nishida H."/>
            <person name="Hamamoto M."/>
            <person name="Sugiyama J."/>
        </authorList>
    </citation>
    <scope>NUCLEOTIDE SEQUENCE [LARGE SCALE GENOMIC DNA]</scope>
    <source>
        <strain evidence="7 8">NRRL Y-17804</strain>
    </source>
</reference>
<evidence type="ECO:0000256" key="6">
    <source>
        <dbReference type="SAM" id="MobiDB-lite"/>
    </source>
</evidence>
<dbReference type="STRING" id="698492.A0A0E9NG98"/>
<dbReference type="GO" id="GO:0042254">
    <property type="term" value="P:ribosome biogenesis"/>
    <property type="evidence" value="ECO:0007669"/>
    <property type="project" value="UniProtKB-KW"/>
</dbReference>
<evidence type="ECO:0000256" key="1">
    <source>
        <dbReference type="ARBA" id="ARBA00004123"/>
    </source>
</evidence>
<feature type="region of interest" description="Disordered" evidence="6">
    <location>
        <begin position="151"/>
        <end position="209"/>
    </location>
</feature>
<dbReference type="GO" id="GO:0005634">
    <property type="term" value="C:nucleus"/>
    <property type="evidence" value="ECO:0007669"/>
    <property type="project" value="UniProtKB-SubCell"/>
</dbReference>
<name>A0A0E9NG98_SAICN</name>
<protein>
    <recommendedName>
        <fullName evidence="5">Ribosome biogenesis regulatory protein</fullName>
    </recommendedName>
</protein>
<dbReference type="AlphaFoldDB" id="A0A0E9NG98"/>